<feature type="non-terminal residue" evidence="2">
    <location>
        <position position="1"/>
    </location>
</feature>
<feature type="non-terminal residue" evidence="2">
    <location>
        <position position="54"/>
    </location>
</feature>
<evidence type="ECO:0000313" key="3">
    <source>
        <dbReference type="Proteomes" id="UP000823775"/>
    </source>
</evidence>
<sequence>ESEDEHEIGLCQYSTKKVSTPTPTEGKVMEIDSLNVPSGSGQELENSGGKNPET</sequence>
<comment type="caution">
    <text evidence="2">The sequence shown here is derived from an EMBL/GenBank/DDBJ whole genome shotgun (WGS) entry which is preliminary data.</text>
</comment>
<dbReference type="Proteomes" id="UP000823775">
    <property type="component" value="Unassembled WGS sequence"/>
</dbReference>
<feature type="compositionally biased region" description="Polar residues" evidence="1">
    <location>
        <begin position="35"/>
        <end position="54"/>
    </location>
</feature>
<proteinExistence type="predicted"/>
<name>A0ABS8WNZ4_DATST</name>
<keyword evidence="3" id="KW-1185">Reference proteome</keyword>
<gene>
    <name evidence="2" type="ORF">HAX54_048996</name>
</gene>
<reference evidence="2 3" key="1">
    <citation type="journal article" date="2021" name="BMC Genomics">
        <title>Datura genome reveals duplications of psychoactive alkaloid biosynthetic genes and high mutation rate following tissue culture.</title>
        <authorList>
            <person name="Rajewski A."/>
            <person name="Carter-House D."/>
            <person name="Stajich J."/>
            <person name="Litt A."/>
        </authorList>
    </citation>
    <scope>NUCLEOTIDE SEQUENCE [LARGE SCALE GENOMIC DNA]</scope>
    <source>
        <strain evidence="2">AR-01</strain>
    </source>
</reference>
<organism evidence="2 3">
    <name type="scientific">Datura stramonium</name>
    <name type="common">Jimsonweed</name>
    <name type="synonym">Common thornapple</name>
    <dbReference type="NCBI Taxonomy" id="4076"/>
    <lineage>
        <taxon>Eukaryota</taxon>
        <taxon>Viridiplantae</taxon>
        <taxon>Streptophyta</taxon>
        <taxon>Embryophyta</taxon>
        <taxon>Tracheophyta</taxon>
        <taxon>Spermatophyta</taxon>
        <taxon>Magnoliopsida</taxon>
        <taxon>eudicotyledons</taxon>
        <taxon>Gunneridae</taxon>
        <taxon>Pentapetalae</taxon>
        <taxon>asterids</taxon>
        <taxon>lamiids</taxon>
        <taxon>Solanales</taxon>
        <taxon>Solanaceae</taxon>
        <taxon>Solanoideae</taxon>
        <taxon>Datureae</taxon>
        <taxon>Datura</taxon>
    </lineage>
</organism>
<evidence type="ECO:0000256" key="1">
    <source>
        <dbReference type="SAM" id="MobiDB-lite"/>
    </source>
</evidence>
<dbReference type="EMBL" id="JACEIK010008208">
    <property type="protein sequence ID" value="MCE3051153.1"/>
    <property type="molecule type" value="Genomic_DNA"/>
</dbReference>
<accession>A0ABS8WNZ4</accession>
<feature type="region of interest" description="Disordered" evidence="1">
    <location>
        <begin position="33"/>
        <end position="54"/>
    </location>
</feature>
<protein>
    <submittedName>
        <fullName evidence="2">Uncharacterized protein</fullName>
    </submittedName>
</protein>
<evidence type="ECO:0000313" key="2">
    <source>
        <dbReference type="EMBL" id="MCE3051153.1"/>
    </source>
</evidence>